<dbReference type="Gene3D" id="3.40.50.150">
    <property type="entry name" value="Vaccinia Virus protein VP39"/>
    <property type="match status" value="1"/>
</dbReference>
<gene>
    <name evidence="7" type="ORF">KAK10_03285</name>
</gene>
<dbReference type="Gene3D" id="1.10.155.10">
    <property type="entry name" value="Chemotaxis receptor methyltransferase CheR, N-terminal domain"/>
    <property type="match status" value="1"/>
</dbReference>
<dbReference type="Pfam" id="PF01739">
    <property type="entry name" value="CheR"/>
    <property type="match status" value="1"/>
</dbReference>
<evidence type="ECO:0000256" key="5">
    <source>
        <dbReference type="ARBA" id="ARBA00022691"/>
    </source>
</evidence>
<evidence type="ECO:0000259" key="6">
    <source>
        <dbReference type="PROSITE" id="PS50123"/>
    </source>
</evidence>
<evidence type="ECO:0000256" key="4">
    <source>
        <dbReference type="ARBA" id="ARBA00022679"/>
    </source>
</evidence>
<evidence type="ECO:0000256" key="2">
    <source>
        <dbReference type="ARBA" id="ARBA00012534"/>
    </source>
</evidence>
<dbReference type="InterPro" id="IPR022642">
    <property type="entry name" value="CheR_C"/>
</dbReference>
<reference evidence="7" key="1">
    <citation type="submission" date="2021-04" db="EMBL/GenBank/DDBJ databases">
        <title>Taxonomic assessment of Weissella genus.</title>
        <authorList>
            <person name="Fanelli F."/>
            <person name="Chieffi D."/>
            <person name="Dell'Aquila A."/>
            <person name="Gyu-Sung C."/>
            <person name="Franz C.M.A.P."/>
            <person name="Fusco V."/>
        </authorList>
    </citation>
    <scope>NUCLEOTIDE SEQUENCE</scope>
    <source>
        <strain evidence="7">LMG 25373</strain>
    </source>
</reference>
<organism evidence="7 8">
    <name type="scientific">Periweissella beninensis</name>
    <dbReference type="NCBI Taxonomy" id="504936"/>
    <lineage>
        <taxon>Bacteria</taxon>
        <taxon>Bacillati</taxon>
        <taxon>Bacillota</taxon>
        <taxon>Bacilli</taxon>
        <taxon>Lactobacillales</taxon>
        <taxon>Lactobacillaceae</taxon>
        <taxon>Periweissella</taxon>
    </lineage>
</organism>
<proteinExistence type="predicted"/>
<dbReference type="PANTHER" id="PTHR24422">
    <property type="entry name" value="CHEMOTAXIS PROTEIN METHYLTRANSFERASE"/>
    <property type="match status" value="1"/>
</dbReference>
<keyword evidence="3" id="KW-0489">Methyltransferase</keyword>
<dbReference type="InterPro" id="IPR036804">
    <property type="entry name" value="CheR_N_sf"/>
</dbReference>
<evidence type="ECO:0000313" key="7">
    <source>
        <dbReference type="EMBL" id="MCM2436954.1"/>
    </source>
</evidence>
<evidence type="ECO:0000256" key="1">
    <source>
        <dbReference type="ARBA" id="ARBA00001541"/>
    </source>
</evidence>
<comment type="catalytic activity">
    <reaction evidence="1">
        <text>L-glutamyl-[protein] + S-adenosyl-L-methionine = [protein]-L-glutamate 5-O-methyl ester + S-adenosyl-L-homocysteine</text>
        <dbReference type="Rhea" id="RHEA:24452"/>
        <dbReference type="Rhea" id="RHEA-COMP:10208"/>
        <dbReference type="Rhea" id="RHEA-COMP:10311"/>
        <dbReference type="ChEBI" id="CHEBI:29973"/>
        <dbReference type="ChEBI" id="CHEBI:57856"/>
        <dbReference type="ChEBI" id="CHEBI:59789"/>
        <dbReference type="ChEBI" id="CHEBI:82795"/>
        <dbReference type="EC" id="2.1.1.80"/>
    </reaction>
</comment>
<dbReference type="InterPro" id="IPR050903">
    <property type="entry name" value="Bact_Chemotaxis_MeTrfase"/>
</dbReference>
<dbReference type="InterPro" id="IPR029063">
    <property type="entry name" value="SAM-dependent_MTases_sf"/>
</dbReference>
<feature type="domain" description="CheR-type methyltransferase" evidence="6">
    <location>
        <begin position="1"/>
        <end position="257"/>
    </location>
</feature>
<dbReference type="Pfam" id="PF03705">
    <property type="entry name" value="CheR_N"/>
    <property type="match status" value="1"/>
</dbReference>
<protein>
    <recommendedName>
        <fullName evidence="2">protein-glutamate O-methyltransferase</fullName>
        <ecNumber evidence="2">2.1.1.80</ecNumber>
    </recommendedName>
</protein>
<evidence type="ECO:0000313" key="8">
    <source>
        <dbReference type="Proteomes" id="UP001057481"/>
    </source>
</evidence>
<dbReference type="InterPro" id="IPR000780">
    <property type="entry name" value="CheR_MeTrfase"/>
</dbReference>
<dbReference type="PROSITE" id="PS50123">
    <property type="entry name" value="CHER"/>
    <property type="match status" value="1"/>
</dbReference>
<evidence type="ECO:0000256" key="3">
    <source>
        <dbReference type="ARBA" id="ARBA00022603"/>
    </source>
</evidence>
<dbReference type="RefSeq" id="WP_205144121.1">
    <property type="nucleotide sequence ID" value="NZ_JAFBDN010000020.1"/>
</dbReference>
<dbReference type="EC" id="2.1.1.80" evidence="2"/>
<dbReference type="PRINTS" id="PR00996">
    <property type="entry name" value="CHERMTFRASE"/>
</dbReference>
<comment type="caution">
    <text evidence="7">The sequence shown here is derived from an EMBL/GenBank/DDBJ whole genome shotgun (WGS) entry which is preliminary data.</text>
</comment>
<sequence length="257" mass="29700">MNLNFDFFNPWVAKNLGIRLDAYKQRQMQRRIQNLVATTKAKTLEEYADLLVHDDEQRAAFIEHLTINVTDFYRNKELFDSLEEHLVKTIMPQFKRIKIWSAACSIGSEPYTLAMILDKKKIANAQIVATDIDQAILATARQGLYRHQDLRNLSANELNQYFTKVGDMYQVDSSLKSKITFKQHDLLSDPYEKKCQVIVCRNVTIYFTPITRDEVYQKLSAALEVGGILFTGATETINNPEQFGLTKIDAFIYQKKK</sequence>
<dbReference type="Proteomes" id="UP001057481">
    <property type="component" value="Unassembled WGS sequence"/>
</dbReference>
<dbReference type="SUPFAM" id="SSF47757">
    <property type="entry name" value="Chemotaxis receptor methyltransferase CheR, N-terminal domain"/>
    <property type="match status" value="1"/>
</dbReference>
<accession>A0ABT0VHU6</accession>
<dbReference type="SUPFAM" id="SSF53335">
    <property type="entry name" value="S-adenosyl-L-methionine-dependent methyltransferases"/>
    <property type="match status" value="1"/>
</dbReference>
<keyword evidence="4" id="KW-0808">Transferase</keyword>
<dbReference type="InterPro" id="IPR022641">
    <property type="entry name" value="CheR_N"/>
</dbReference>
<dbReference type="PANTHER" id="PTHR24422:SF19">
    <property type="entry name" value="CHEMOTAXIS PROTEIN METHYLTRANSFERASE"/>
    <property type="match status" value="1"/>
</dbReference>
<dbReference type="EMBL" id="JAGMVS010000042">
    <property type="protein sequence ID" value="MCM2436954.1"/>
    <property type="molecule type" value="Genomic_DNA"/>
</dbReference>
<dbReference type="SMART" id="SM00138">
    <property type="entry name" value="MeTrc"/>
    <property type="match status" value="1"/>
</dbReference>
<keyword evidence="8" id="KW-1185">Reference proteome</keyword>
<name>A0ABT0VHU6_9LACO</name>
<keyword evidence="5" id="KW-0949">S-adenosyl-L-methionine</keyword>